<gene>
    <name evidence="3" type="ORF">FPOA_07029</name>
</gene>
<sequence>MSMTENPIARKAARAWVSQSSDANIDELVGYLHKPPSNDWSAKDEADVEQIWWNSDAKDAKEMIGPNTHSELLTLFKICLRVRGCTPTQLISPLTNLRYLPTVGATGPFCHLYSNAFCKALSTILVHPCMRKGKTSVILTLQYAIMTRIDDCTVWAQLRSRIQTMRCPAITQTVNRVINEIESGLMPRLHAVHRDVRSQVLSRGETPSQLSVLLCQIGEIVLRNAATAVPSEQGISVQFGREVLPLTLEDLTVVQTAIDSMEWPEGYGSFACTTAEALFSYNLTDTRRDIPGRDTLADFFERGHKQLLRDCLPEYRQWREKRSRQDKEDSQNQSFSDVENSEISSISDVEMDSDCDYWQGRLPPDPQPSTEVIIESDPQSPELASAMDTTQSPWHPLGTLEQIPGQTTALSILQEVPLLRNEIRELKQKVQDQSEKMQELVQSNKMLVKRIDDLLARVRIPDTSQRRVIYR</sequence>
<proteinExistence type="predicted"/>
<feature type="compositionally biased region" description="Polar residues" evidence="2">
    <location>
        <begin position="331"/>
        <end position="346"/>
    </location>
</feature>
<dbReference type="EMBL" id="LYXU01000003">
    <property type="protein sequence ID" value="OBS20690.1"/>
    <property type="molecule type" value="Genomic_DNA"/>
</dbReference>
<evidence type="ECO:0000256" key="2">
    <source>
        <dbReference type="SAM" id="MobiDB-lite"/>
    </source>
</evidence>
<feature type="compositionally biased region" description="Basic and acidic residues" evidence="2">
    <location>
        <begin position="321"/>
        <end position="330"/>
    </location>
</feature>
<evidence type="ECO:0000256" key="1">
    <source>
        <dbReference type="SAM" id="Coils"/>
    </source>
</evidence>
<dbReference type="STRING" id="36050.A0A1B8AJN7"/>
<protein>
    <submittedName>
        <fullName evidence="3">Uncharacterized protein</fullName>
    </submittedName>
</protein>
<keyword evidence="4" id="KW-1185">Reference proteome</keyword>
<feature type="region of interest" description="Disordered" evidence="2">
    <location>
        <begin position="321"/>
        <end position="346"/>
    </location>
</feature>
<dbReference type="Proteomes" id="UP000091967">
    <property type="component" value="Unassembled WGS sequence"/>
</dbReference>
<keyword evidence="1" id="KW-0175">Coiled coil</keyword>
<organism evidence="3 4">
    <name type="scientific">Fusarium poae</name>
    <dbReference type="NCBI Taxonomy" id="36050"/>
    <lineage>
        <taxon>Eukaryota</taxon>
        <taxon>Fungi</taxon>
        <taxon>Dikarya</taxon>
        <taxon>Ascomycota</taxon>
        <taxon>Pezizomycotina</taxon>
        <taxon>Sordariomycetes</taxon>
        <taxon>Hypocreomycetidae</taxon>
        <taxon>Hypocreales</taxon>
        <taxon>Nectriaceae</taxon>
        <taxon>Fusarium</taxon>
    </lineage>
</organism>
<reference evidence="3 4" key="1">
    <citation type="submission" date="2016-06" db="EMBL/GenBank/DDBJ databases">
        <title>Living apart together: crosstalk between the core and supernumerary genomes in a fungal plant pathogen.</title>
        <authorList>
            <person name="Vanheule A."/>
            <person name="Audenaert K."/>
            <person name="Warris S."/>
            <person name="Van De Geest H."/>
            <person name="Schijlen E."/>
            <person name="Hofte M."/>
            <person name="De Saeger S."/>
            <person name="Haesaert G."/>
            <person name="Waalwijk C."/>
            <person name="Van Der Lee T."/>
        </authorList>
    </citation>
    <scope>NUCLEOTIDE SEQUENCE [LARGE SCALE GENOMIC DNA]</scope>
    <source>
        <strain evidence="3 4">2516</strain>
    </source>
</reference>
<dbReference type="AlphaFoldDB" id="A0A1B8AJN7"/>
<name>A0A1B8AJN7_FUSPO</name>
<evidence type="ECO:0000313" key="3">
    <source>
        <dbReference type="EMBL" id="OBS20690.1"/>
    </source>
</evidence>
<comment type="caution">
    <text evidence="3">The sequence shown here is derived from an EMBL/GenBank/DDBJ whole genome shotgun (WGS) entry which is preliminary data.</text>
</comment>
<accession>A0A1B8AJN7</accession>
<dbReference type="OMA" id="SAEWESI"/>
<evidence type="ECO:0000313" key="4">
    <source>
        <dbReference type="Proteomes" id="UP000091967"/>
    </source>
</evidence>
<feature type="coiled-coil region" evidence="1">
    <location>
        <begin position="416"/>
        <end position="457"/>
    </location>
</feature>